<comment type="caution">
    <text evidence="1">The sequence shown here is derived from an EMBL/GenBank/DDBJ whole genome shotgun (WGS) entry which is preliminary data.</text>
</comment>
<evidence type="ECO:0000313" key="1">
    <source>
        <dbReference type="EMBL" id="MBB3877894.1"/>
    </source>
</evidence>
<reference evidence="1 2" key="1">
    <citation type="submission" date="2020-08" db="EMBL/GenBank/DDBJ databases">
        <title>Genomic Encyclopedia of Type Strains, Phase IV (KMG-IV): sequencing the most valuable type-strain genomes for metagenomic binning, comparative biology and taxonomic classification.</title>
        <authorList>
            <person name="Goeker M."/>
        </authorList>
    </citation>
    <scope>NUCLEOTIDE SEQUENCE [LARGE SCALE GENOMIC DNA]</scope>
    <source>
        <strain evidence="1 2">DSM 19512</strain>
    </source>
</reference>
<protein>
    <submittedName>
        <fullName evidence="1">Uncharacterized protein</fullName>
    </submittedName>
</protein>
<accession>A0A7W6A680</accession>
<name>A0A7W6A680_9SPHN</name>
<evidence type="ECO:0000313" key="2">
    <source>
        <dbReference type="Proteomes" id="UP000538670"/>
    </source>
</evidence>
<dbReference type="AlphaFoldDB" id="A0A7W6A680"/>
<organism evidence="1 2">
    <name type="scientific">Sphingomonas pseudosanguinis</name>
    <dbReference type="NCBI Taxonomy" id="413712"/>
    <lineage>
        <taxon>Bacteria</taxon>
        <taxon>Pseudomonadati</taxon>
        <taxon>Pseudomonadota</taxon>
        <taxon>Alphaproteobacteria</taxon>
        <taxon>Sphingomonadales</taxon>
        <taxon>Sphingomonadaceae</taxon>
        <taxon>Sphingomonas</taxon>
    </lineage>
</organism>
<dbReference type="Proteomes" id="UP000538670">
    <property type="component" value="Unassembled WGS sequence"/>
</dbReference>
<keyword evidence="2" id="KW-1185">Reference proteome</keyword>
<sequence>MATIPAKWRAGLIGLARAAGVNADRLDRLTNWMSPGACPAKE</sequence>
<dbReference type="EMBL" id="JACIDH010000001">
    <property type="protein sequence ID" value="MBB3877894.1"/>
    <property type="molecule type" value="Genomic_DNA"/>
</dbReference>
<dbReference type="RefSeq" id="WP_276208025.1">
    <property type="nucleotide sequence ID" value="NZ_JACIDH010000001.1"/>
</dbReference>
<proteinExistence type="predicted"/>
<gene>
    <name evidence="1" type="ORF">GGR48_000297</name>
</gene>